<gene>
    <name evidence="2" type="ORF">THRCLA_08213</name>
</gene>
<dbReference type="InterPro" id="IPR011011">
    <property type="entry name" value="Znf_FYVE_PHD"/>
</dbReference>
<dbReference type="EMBL" id="JNBS01002195">
    <property type="protein sequence ID" value="OQR94238.1"/>
    <property type="molecule type" value="Genomic_DNA"/>
</dbReference>
<feature type="compositionally biased region" description="Low complexity" evidence="1">
    <location>
        <begin position="28"/>
        <end position="41"/>
    </location>
</feature>
<evidence type="ECO:0000313" key="2">
    <source>
        <dbReference type="EMBL" id="OQR94238.1"/>
    </source>
</evidence>
<dbReference type="Proteomes" id="UP000243217">
    <property type="component" value="Unassembled WGS sequence"/>
</dbReference>
<accession>A0A1V9Z8A7</accession>
<protein>
    <recommendedName>
        <fullName evidence="4">PHD-type domain-containing protein</fullName>
    </recommendedName>
</protein>
<dbReference type="OrthoDB" id="432829at2759"/>
<dbReference type="SUPFAM" id="SSF57903">
    <property type="entry name" value="FYVE/PHD zinc finger"/>
    <property type="match status" value="1"/>
</dbReference>
<keyword evidence="3" id="KW-1185">Reference proteome</keyword>
<evidence type="ECO:0000313" key="3">
    <source>
        <dbReference type="Proteomes" id="UP000243217"/>
    </source>
</evidence>
<proteinExistence type="predicted"/>
<evidence type="ECO:0000256" key="1">
    <source>
        <dbReference type="SAM" id="MobiDB-lite"/>
    </source>
</evidence>
<organism evidence="2 3">
    <name type="scientific">Thraustotheca clavata</name>
    <dbReference type="NCBI Taxonomy" id="74557"/>
    <lineage>
        <taxon>Eukaryota</taxon>
        <taxon>Sar</taxon>
        <taxon>Stramenopiles</taxon>
        <taxon>Oomycota</taxon>
        <taxon>Saprolegniomycetes</taxon>
        <taxon>Saprolegniales</taxon>
        <taxon>Achlyaceae</taxon>
        <taxon>Thraustotheca</taxon>
    </lineage>
</organism>
<reference evidence="2 3" key="1">
    <citation type="journal article" date="2014" name="Genome Biol. Evol.">
        <title>The secreted proteins of Achlya hypogyna and Thraustotheca clavata identify the ancestral oomycete secretome and reveal gene acquisitions by horizontal gene transfer.</title>
        <authorList>
            <person name="Misner I."/>
            <person name="Blouin N."/>
            <person name="Leonard G."/>
            <person name="Richards T.A."/>
            <person name="Lane C.E."/>
        </authorList>
    </citation>
    <scope>NUCLEOTIDE SEQUENCE [LARGE SCALE GENOMIC DNA]</scope>
    <source>
        <strain evidence="2 3">ATCC 34112</strain>
    </source>
</reference>
<feature type="region of interest" description="Disordered" evidence="1">
    <location>
        <begin position="266"/>
        <end position="317"/>
    </location>
</feature>
<dbReference type="Gene3D" id="3.30.40.10">
    <property type="entry name" value="Zinc/RING finger domain, C3HC4 (zinc finger)"/>
    <property type="match status" value="1"/>
</dbReference>
<dbReference type="AlphaFoldDB" id="A0A1V9Z8A7"/>
<dbReference type="STRING" id="74557.A0A1V9Z8A7"/>
<feature type="region of interest" description="Disordered" evidence="1">
    <location>
        <begin position="28"/>
        <end position="49"/>
    </location>
</feature>
<sequence length="463" mass="50671">MPVMNFGAQDVESHATPLSRLVALCEMGSDSSGDESPASSGKPQSADRTQELIDFVLTTMRQLARMSTRLSSLVPNSQQTNNQNLLLPSQETAGRLWNSLHKINATVDAINESIQGGDVTLQALDLTLLPPDPSMALETINVKLLSAHKKLIQQPHAEHNHRSIHNTVEAAWQKGEDAAVDHARRSLACWRNSSADLKAKVHAALNADKTETPPDNSALLQEMYDFLATVQLCNVVKPESPSEADQSYKTRSVDELVNRLQSTIAATVSASASRQKQSESRKRPLAKPPLEPLVVEKRRRPSTSPYALPNRKTSATPSHLQGVRTYAAGIAEGDAEGEVGKEELEGTDEVSAPAPPSEPVGCELCRENNCHDKMLLCDNNCGRVPPLDDIPDGDWFCPECEQSLCLAQKCKRVCVLDRKYCSRHLCKDGSCGFRAKKAGYCGKHAKLLLRYDSEDDMDSDIGR</sequence>
<dbReference type="InterPro" id="IPR013083">
    <property type="entry name" value="Znf_RING/FYVE/PHD"/>
</dbReference>
<name>A0A1V9Z8A7_9STRA</name>
<evidence type="ECO:0008006" key="4">
    <source>
        <dbReference type="Google" id="ProtNLM"/>
    </source>
</evidence>
<comment type="caution">
    <text evidence="2">The sequence shown here is derived from an EMBL/GenBank/DDBJ whole genome shotgun (WGS) entry which is preliminary data.</text>
</comment>